<keyword evidence="3" id="KW-1003">Cell membrane</keyword>
<feature type="transmembrane region" description="Helical" evidence="7">
    <location>
        <begin position="5"/>
        <end position="23"/>
    </location>
</feature>
<dbReference type="InterPro" id="IPR032808">
    <property type="entry name" value="DoxX"/>
</dbReference>
<gene>
    <name evidence="8" type="ORF">A9Q84_17515</name>
</gene>
<comment type="similarity">
    <text evidence="2">Belongs to the DoxX family.</text>
</comment>
<dbReference type="PANTHER" id="PTHR33452:SF1">
    <property type="entry name" value="INNER MEMBRANE PROTEIN YPHA-RELATED"/>
    <property type="match status" value="1"/>
</dbReference>
<dbReference type="Proteomes" id="UP000196531">
    <property type="component" value="Unassembled WGS sequence"/>
</dbReference>
<feature type="transmembrane region" description="Helical" evidence="7">
    <location>
        <begin position="71"/>
        <end position="88"/>
    </location>
</feature>
<evidence type="ECO:0008006" key="10">
    <source>
        <dbReference type="Google" id="ProtNLM"/>
    </source>
</evidence>
<dbReference type="InterPro" id="IPR051907">
    <property type="entry name" value="DoxX-like_oxidoreductase"/>
</dbReference>
<protein>
    <recommendedName>
        <fullName evidence="10">DoxX family protein</fullName>
    </recommendedName>
</protein>
<comment type="caution">
    <text evidence="8">The sequence shown here is derived from an EMBL/GenBank/DDBJ whole genome shotgun (WGS) entry which is preliminary data.</text>
</comment>
<feature type="transmembrane region" description="Helical" evidence="7">
    <location>
        <begin position="100"/>
        <end position="119"/>
    </location>
</feature>
<dbReference type="Pfam" id="PF07681">
    <property type="entry name" value="DoxX"/>
    <property type="match status" value="1"/>
</dbReference>
<evidence type="ECO:0000256" key="7">
    <source>
        <dbReference type="SAM" id="Phobius"/>
    </source>
</evidence>
<keyword evidence="5 7" id="KW-1133">Transmembrane helix</keyword>
<evidence type="ECO:0000256" key="5">
    <source>
        <dbReference type="ARBA" id="ARBA00022989"/>
    </source>
</evidence>
<evidence type="ECO:0000256" key="3">
    <source>
        <dbReference type="ARBA" id="ARBA00022475"/>
    </source>
</evidence>
<proteinExistence type="inferred from homology"/>
<name>A0A1Y5F712_9BACT</name>
<evidence type="ECO:0000256" key="4">
    <source>
        <dbReference type="ARBA" id="ARBA00022692"/>
    </source>
</evidence>
<keyword evidence="6 7" id="KW-0472">Membrane</keyword>
<dbReference type="PANTHER" id="PTHR33452">
    <property type="entry name" value="OXIDOREDUCTASE CATD-RELATED"/>
    <property type="match status" value="1"/>
</dbReference>
<evidence type="ECO:0000256" key="6">
    <source>
        <dbReference type="ARBA" id="ARBA00023136"/>
    </source>
</evidence>
<evidence type="ECO:0000256" key="2">
    <source>
        <dbReference type="ARBA" id="ARBA00006679"/>
    </source>
</evidence>
<feature type="transmembrane region" description="Helical" evidence="7">
    <location>
        <begin position="43"/>
        <end position="64"/>
    </location>
</feature>
<sequence>MKLNLGLLILRVSVGLIMFLQHGLPKLSKFTVLSSSFPDIMGIGSQVSLSLAVFSEFFCSIFLIAGLLTRWAAIPLICTMLVAILVVHGNDPFKVKELAVMYLVSYIVILITGPGEYAVDKFLKKS</sequence>
<accession>A0A1Y5F712</accession>
<evidence type="ECO:0000313" key="9">
    <source>
        <dbReference type="Proteomes" id="UP000196531"/>
    </source>
</evidence>
<evidence type="ECO:0000256" key="1">
    <source>
        <dbReference type="ARBA" id="ARBA00004651"/>
    </source>
</evidence>
<comment type="subcellular location">
    <subcellularLocation>
        <location evidence="1">Cell membrane</location>
        <topology evidence="1">Multi-pass membrane protein</topology>
    </subcellularLocation>
</comment>
<organism evidence="8 9">
    <name type="scientific">Halobacteriovorax marinus</name>
    <dbReference type="NCBI Taxonomy" id="97084"/>
    <lineage>
        <taxon>Bacteria</taxon>
        <taxon>Pseudomonadati</taxon>
        <taxon>Bdellovibrionota</taxon>
        <taxon>Bacteriovoracia</taxon>
        <taxon>Bacteriovoracales</taxon>
        <taxon>Halobacteriovoraceae</taxon>
        <taxon>Halobacteriovorax</taxon>
    </lineage>
</organism>
<evidence type="ECO:0000313" key="8">
    <source>
        <dbReference type="EMBL" id="OUR94109.1"/>
    </source>
</evidence>
<dbReference type="AlphaFoldDB" id="A0A1Y5F712"/>
<dbReference type="GO" id="GO:0005886">
    <property type="term" value="C:plasma membrane"/>
    <property type="evidence" value="ECO:0007669"/>
    <property type="project" value="UniProtKB-SubCell"/>
</dbReference>
<dbReference type="EMBL" id="MAAO01000011">
    <property type="protein sequence ID" value="OUR94109.1"/>
    <property type="molecule type" value="Genomic_DNA"/>
</dbReference>
<keyword evidence="4 7" id="KW-0812">Transmembrane</keyword>
<reference evidence="9" key="1">
    <citation type="journal article" date="2017" name="Proc. Natl. Acad. Sci. U.S.A.">
        <title>Simulation of Deepwater Horizon oil plume reveals substrate specialization within a complex community of hydrocarbon-degraders.</title>
        <authorList>
            <person name="Hu P."/>
            <person name="Dubinsky E.A."/>
            <person name="Probst A.J."/>
            <person name="Wang J."/>
            <person name="Sieber C.M.K."/>
            <person name="Tom L.M."/>
            <person name="Gardinali P."/>
            <person name="Banfield J.F."/>
            <person name="Atlas R.M."/>
            <person name="Andersen G.L."/>
        </authorList>
    </citation>
    <scope>NUCLEOTIDE SEQUENCE [LARGE SCALE GENOMIC DNA]</scope>
</reference>